<keyword evidence="11" id="KW-1185">Reference proteome</keyword>
<evidence type="ECO:0000313" key="10">
    <source>
        <dbReference type="EMBL" id="OKL43618.1"/>
    </source>
</evidence>
<accession>A0A1U7JFZ7</accession>
<dbReference type="InterPro" id="IPR038763">
    <property type="entry name" value="DHH_sf"/>
</dbReference>
<dbReference type="GO" id="GO:0006310">
    <property type="term" value="P:DNA recombination"/>
    <property type="evidence" value="ECO:0007669"/>
    <property type="project" value="InterPro"/>
</dbReference>
<dbReference type="SUPFAM" id="SSF64182">
    <property type="entry name" value="DHH phosphoesterases"/>
    <property type="match status" value="1"/>
</dbReference>
<dbReference type="GO" id="GO:0006281">
    <property type="term" value="P:DNA repair"/>
    <property type="evidence" value="ECO:0007669"/>
    <property type="project" value="InterPro"/>
</dbReference>
<comment type="caution">
    <text evidence="10">The sequence shown here is derived from an EMBL/GenBank/DDBJ whole genome shotgun (WGS) entry which is preliminary data.</text>
</comment>
<dbReference type="Pfam" id="PF02272">
    <property type="entry name" value="DHHA1"/>
    <property type="match status" value="1"/>
</dbReference>
<dbReference type="EMBL" id="LVVZ01000019">
    <property type="protein sequence ID" value="OKL43618.1"/>
    <property type="molecule type" value="Genomic_DNA"/>
</dbReference>
<keyword evidence="5 10" id="KW-0269">Exonuclease</keyword>
<dbReference type="STRING" id="197461.A3843_13425"/>
<keyword evidence="4" id="KW-0378">Hydrolase</keyword>
<dbReference type="InterPro" id="IPR051673">
    <property type="entry name" value="SSDNA_exonuclease_RecJ"/>
</dbReference>
<dbReference type="InterPro" id="IPR004610">
    <property type="entry name" value="RecJ"/>
</dbReference>
<dbReference type="AlphaFoldDB" id="A0A1U7JFZ7"/>
<name>A0A1U7JFZ7_9HYPH</name>
<organism evidence="10 11">
    <name type="scientific">Pseudovibrio exalbescens</name>
    <dbReference type="NCBI Taxonomy" id="197461"/>
    <lineage>
        <taxon>Bacteria</taxon>
        <taxon>Pseudomonadati</taxon>
        <taxon>Pseudomonadota</taxon>
        <taxon>Alphaproteobacteria</taxon>
        <taxon>Hyphomicrobiales</taxon>
        <taxon>Stappiaceae</taxon>
        <taxon>Pseudovibrio</taxon>
    </lineage>
</organism>
<feature type="coiled-coil region" evidence="6">
    <location>
        <begin position="330"/>
        <end position="357"/>
    </location>
</feature>
<dbReference type="Gene3D" id="3.90.1640.30">
    <property type="match status" value="1"/>
</dbReference>
<dbReference type="PANTHER" id="PTHR30255">
    <property type="entry name" value="SINGLE-STRANDED-DNA-SPECIFIC EXONUCLEASE RECJ"/>
    <property type="match status" value="1"/>
</dbReference>
<evidence type="ECO:0000256" key="6">
    <source>
        <dbReference type="SAM" id="Coils"/>
    </source>
</evidence>
<protein>
    <recommendedName>
        <fullName evidence="2">Single-stranded-DNA-specific exonuclease RecJ</fullName>
    </recommendedName>
</protein>
<dbReference type="GO" id="GO:0003676">
    <property type="term" value="F:nucleic acid binding"/>
    <property type="evidence" value="ECO:0007669"/>
    <property type="project" value="InterPro"/>
</dbReference>
<evidence type="ECO:0000256" key="2">
    <source>
        <dbReference type="ARBA" id="ARBA00019841"/>
    </source>
</evidence>
<dbReference type="Pfam" id="PF01368">
    <property type="entry name" value="DHH"/>
    <property type="match status" value="1"/>
</dbReference>
<reference evidence="10 11" key="1">
    <citation type="submission" date="2016-03" db="EMBL/GenBank/DDBJ databases">
        <title>Genome sequence of Nesiotobacter sp. nov., a moderately halophilic alphaproteobacterium isolated from the Yellow Sea, China.</title>
        <authorList>
            <person name="Zhang G."/>
            <person name="Zhang R."/>
        </authorList>
    </citation>
    <scope>NUCLEOTIDE SEQUENCE [LARGE SCALE GENOMIC DNA]</scope>
    <source>
        <strain evidence="10 11">WB1-6</strain>
    </source>
</reference>
<keyword evidence="3" id="KW-0540">Nuclease</keyword>
<dbReference type="Proteomes" id="UP000185783">
    <property type="component" value="Unassembled WGS sequence"/>
</dbReference>
<dbReference type="InterPro" id="IPR003156">
    <property type="entry name" value="DHHA1_dom"/>
</dbReference>
<feature type="domain" description="DHHA1" evidence="8">
    <location>
        <begin position="380"/>
        <end position="474"/>
    </location>
</feature>
<dbReference type="GO" id="GO:0008409">
    <property type="term" value="F:5'-3' exonuclease activity"/>
    <property type="evidence" value="ECO:0007669"/>
    <property type="project" value="InterPro"/>
</dbReference>
<evidence type="ECO:0000256" key="3">
    <source>
        <dbReference type="ARBA" id="ARBA00022722"/>
    </source>
</evidence>
<proteinExistence type="inferred from homology"/>
<dbReference type="InterPro" id="IPR001667">
    <property type="entry name" value="DDH_dom"/>
</dbReference>
<feature type="domain" description="RecJ OB" evidence="9">
    <location>
        <begin position="488"/>
        <end position="597"/>
    </location>
</feature>
<sequence>MTDILTTAAAERRTVLGVTRSSSGRVWRERIDSMLGSQALALSQRTGLPDVVGRVLVGRGVGLEQASRFLEPSLRDLMPDPSSLQDMDAAAKRVADALSARTPMAVFGDYDVDGATSTALLLRYFRTLGVDPQFYIPDRIIDGYGPNPNAIGQLRNGGAQLLITVDCGSTSFEAFAEAKRVGLDVVVLDHHQVGESYPEVCALVNPNRQDDLSGQGHLAAVGVTFLFLVALNRELRQRGVAQLPDLMGLLDLVALGTVCDVVPLKGLNRAYVVKGLQVMHQRRNVGLAALCDISRVNGKPSPYHLGFMLGPRINAGGRIGDSGLGTRLLISDSRDEAEHVAATLERLNQERQAIEAVMLEEGDSQAYQKLDSHGEAPPVLLTGADNWHPGVVGLIASRLKERYRRPSFAIAFNESGVGTGSGRSISGVDLGAAVRAAVDAGILEKGGGHAMAAGLTVRRERLDELTAFFDQALAESVAHAARDHELTLDGVLAPGGATLDLLETLEKAGPYGASHPEPVFAFPSVRIKYADVIGKGHVRVTIATNDGPALKAIAFKAEDQPLGQALLGARGKSLHLAGVLSVDTWQGQAKPQLRILDAADPATTTLARMSRV</sequence>
<dbReference type="Pfam" id="PF17768">
    <property type="entry name" value="RecJ_OB"/>
    <property type="match status" value="1"/>
</dbReference>
<evidence type="ECO:0000256" key="4">
    <source>
        <dbReference type="ARBA" id="ARBA00022801"/>
    </source>
</evidence>
<evidence type="ECO:0000313" key="11">
    <source>
        <dbReference type="Proteomes" id="UP000185783"/>
    </source>
</evidence>
<evidence type="ECO:0000259" key="7">
    <source>
        <dbReference type="Pfam" id="PF01368"/>
    </source>
</evidence>
<dbReference type="InterPro" id="IPR041122">
    <property type="entry name" value="RecJ_OB"/>
</dbReference>
<evidence type="ECO:0000259" key="8">
    <source>
        <dbReference type="Pfam" id="PF02272"/>
    </source>
</evidence>
<dbReference type="PANTHER" id="PTHR30255:SF2">
    <property type="entry name" value="SINGLE-STRANDED-DNA-SPECIFIC EXONUCLEASE RECJ"/>
    <property type="match status" value="1"/>
</dbReference>
<dbReference type="Gene3D" id="3.10.310.30">
    <property type="match status" value="1"/>
</dbReference>
<evidence type="ECO:0000259" key="9">
    <source>
        <dbReference type="Pfam" id="PF17768"/>
    </source>
</evidence>
<evidence type="ECO:0000256" key="5">
    <source>
        <dbReference type="ARBA" id="ARBA00022839"/>
    </source>
</evidence>
<gene>
    <name evidence="10" type="ORF">A3843_13425</name>
</gene>
<feature type="domain" description="DDH" evidence="7">
    <location>
        <begin position="105"/>
        <end position="257"/>
    </location>
</feature>
<dbReference type="RefSeq" id="WP_028480833.1">
    <property type="nucleotide sequence ID" value="NZ_LVVZ01000019.1"/>
</dbReference>
<keyword evidence="6" id="KW-0175">Coiled coil</keyword>
<dbReference type="NCBIfam" id="TIGR00644">
    <property type="entry name" value="recJ"/>
    <property type="match status" value="1"/>
</dbReference>
<evidence type="ECO:0000256" key="1">
    <source>
        <dbReference type="ARBA" id="ARBA00005915"/>
    </source>
</evidence>
<comment type="similarity">
    <text evidence="1">Belongs to the RecJ family.</text>
</comment>